<proteinExistence type="predicted"/>
<evidence type="ECO:0000313" key="2">
    <source>
        <dbReference type="Proteomes" id="UP001163850"/>
    </source>
</evidence>
<reference evidence="1" key="1">
    <citation type="submission" date="2022-08" db="EMBL/GenBank/DDBJ databases">
        <authorList>
            <consortium name="DOE Joint Genome Institute"/>
            <person name="Min B."/>
            <person name="Riley R."/>
            <person name="Sierra-Patev S."/>
            <person name="Naranjo-Ortiz M."/>
            <person name="Looney B."/>
            <person name="Konkel Z."/>
            <person name="Slot J.C."/>
            <person name="Sakamoto Y."/>
            <person name="Steenwyk J.L."/>
            <person name="Rokas A."/>
            <person name="Carro J."/>
            <person name="Camarero S."/>
            <person name="Ferreira P."/>
            <person name="Molpeceres G."/>
            <person name="Ruiz-Duenas F.J."/>
            <person name="Serrano A."/>
            <person name="Henrissat B."/>
            <person name="Drula E."/>
            <person name="Hughes K.W."/>
            <person name="Mata J.L."/>
            <person name="Ishikawa N.K."/>
            <person name="Vargas-Isla R."/>
            <person name="Ushijima S."/>
            <person name="Smith C.A."/>
            <person name="Ahrendt S."/>
            <person name="Andreopoulos W."/>
            <person name="He G."/>
            <person name="Labutti K."/>
            <person name="Lipzen A."/>
            <person name="Ng V."/>
            <person name="Sandor L."/>
            <person name="Barry K."/>
            <person name="Martinez A.T."/>
            <person name="Xiao Y."/>
            <person name="Gibbons J.G."/>
            <person name="Terashima K."/>
            <person name="Hibbett D.S."/>
            <person name="Grigoriev I.V."/>
        </authorList>
    </citation>
    <scope>NUCLEOTIDE SEQUENCE</scope>
    <source>
        <strain evidence="1">TFB7829</strain>
    </source>
</reference>
<dbReference type="InterPro" id="IPR041078">
    <property type="entry name" value="Plavaka"/>
</dbReference>
<protein>
    <submittedName>
        <fullName evidence="1">Uncharacterized protein</fullName>
    </submittedName>
</protein>
<sequence length="685" mass="77910">MYLECEYLERESYYSYQDCIRDEDISLDNCTKGAMLVPIILGADKTTVSVATGHVEYHPLYLSIGNVTNAARRAHRNAVIPIGFLAIPKADRKYDNDNDFRIFKKQLYHTSIAAILQPLRPGMERPLVRQCPDGHFRRIIYDLAAFIADYPEQVYLSGIVQGWCGRCSALHSDLDGPSDRRTRKLDQILCAEYRGEGRTLWDNFGMDEHITPFTSHFPRADIHEMLSPDLLHQIIKGCFKDMLVEWTLEYLAAEHGEAKANQIIDDIDRRLAVVPAFPGLRRFPHGRRFKQWTGDDSKALMKIFLPAVAGYLPDDMMKCLTAFLDFCYLVRRSDIDEISLTAIESTIQTFHRYRNIYKTSGVRKHFSIPRMHSMIHYPHLVKEFGSPNGLCSSITESRHITAVKKPWQRSNRYQALGQILLTNQRLDKLAALRSTLMDRLLITRSNPLPTDPFVTGKEEVGPVDSGKALANVKLAKTRESGYPRDIAMLAAHIKQPDLEILACHFLRDQLGLPANTPEPNLPYITSKINVYHSAIAIFFAPSDHSGARGMKQERIRSTQSWHGAERRDCVLAVIDENKQGFSGMSAARVLLFFSFRHEGKVYPCALVHWFNTYGQRRDPLTGLWIVQPAFHDQDHQQRSPCLAVIHLDSLLRGVHLLPVYGSQAVVEGKGYYTVSVFGVFGSTRY</sequence>
<comment type="caution">
    <text evidence="1">The sequence shown here is derived from an EMBL/GenBank/DDBJ whole genome shotgun (WGS) entry which is preliminary data.</text>
</comment>
<dbReference type="EMBL" id="MU802343">
    <property type="protein sequence ID" value="KAJ3979454.1"/>
    <property type="molecule type" value="Genomic_DNA"/>
</dbReference>
<evidence type="ECO:0000313" key="1">
    <source>
        <dbReference type="EMBL" id="KAJ3979454.1"/>
    </source>
</evidence>
<gene>
    <name evidence="1" type="ORF">F5890DRAFT_1421306</name>
</gene>
<dbReference type="AlphaFoldDB" id="A0AA38PPU2"/>
<accession>A0AA38PPU2</accession>
<organism evidence="1 2">
    <name type="scientific">Lentinula detonsa</name>
    <dbReference type="NCBI Taxonomy" id="2804962"/>
    <lineage>
        <taxon>Eukaryota</taxon>
        <taxon>Fungi</taxon>
        <taxon>Dikarya</taxon>
        <taxon>Basidiomycota</taxon>
        <taxon>Agaricomycotina</taxon>
        <taxon>Agaricomycetes</taxon>
        <taxon>Agaricomycetidae</taxon>
        <taxon>Agaricales</taxon>
        <taxon>Marasmiineae</taxon>
        <taxon>Omphalotaceae</taxon>
        <taxon>Lentinula</taxon>
    </lineage>
</organism>
<dbReference type="Proteomes" id="UP001163850">
    <property type="component" value="Unassembled WGS sequence"/>
</dbReference>
<dbReference type="Pfam" id="PF18759">
    <property type="entry name" value="Plavaka"/>
    <property type="match status" value="1"/>
</dbReference>
<name>A0AA38PPU2_9AGAR</name>